<feature type="region of interest" description="Disordered" evidence="1">
    <location>
        <begin position="408"/>
        <end position="448"/>
    </location>
</feature>
<dbReference type="PANTHER" id="PTHR33627">
    <property type="entry name" value="TRANSPOSASE"/>
    <property type="match status" value="1"/>
</dbReference>
<reference evidence="4" key="1">
    <citation type="submission" date="2016-10" db="EMBL/GenBank/DDBJ databases">
        <authorList>
            <person name="Varghese N."/>
            <person name="Submissions S."/>
        </authorList>
    </citation>
    <scope>NUCLEOTIDE SEQUENCE [LARGE SCALE GENOMIC DNA]</scope>
    <source>
        <strain evidence="4">MO64</strain>
    </source>
</reference>
<dbReference type="PANTHER" id="PTHR33627:SF1">
    <property type="entry name" value="TRANSPOSASE"/>
    <property type="match status" value="1"/>
</dbReference>
<dbReference type="NCBIfam" id="NF033540">
    <property type="entry name" value="transpos_IS701"/>
    <property type="match status" value="1"/>
</dbReference>
<dbReference type="InterPro" id="IPR039365">
    <property type="entry name" value="IS701-like"/>
</dbReference>
<sequence>MGIGLEARFEQYGEAMVAAMGHADRALPTRWYLQGLMLPGGRKSVEPMAARVRPQDVRSTHQSMHHLVSTSAWSDDALLAAVAEQVLPVLTHGGTAPRFWIIDDTGFPKKGKHSVGVARQYCGETGKTDNCRVAVSLSLATDSNSLPLAYQLYLPAEWIDDPQRCATVGVPASVGFLTKNQIAAAQIRAAVAAGVPRGVVLGDAAYGDDSTLRDELSTQDLIYALGVRPLTAVWWGKHQPATPPPPATGSGRPRVRVCRDAAHRPIGVRALAQALPARAYRTITWRQGSAEPLSGRFARVRVVAAHDDRDRAPEWLVIEWPSGDAEPLRYWLSTLPEATPFKALVGTIKGRWRIERDYLELKQELGLGHYEGRNWRGFHHHASLCIAAYGFLTLERLRGSKKNRARFKAPAVPEGFRPRGAGTDAAPSTALDRNRALSSRPPDRATVGAMSLLRQGASEY</sequence>
<dbReference type="InterPro" id="IPR038721">
    <property type="entry name" value="IS701-like_DDE_dom"/>
</dbReference>
<feature type="domain" description="Transposase IS701-like DDE" evidence="2">
    <location>
        <begin position="18"/>
        <end position="291"/>
    </location>
</feature>
<dbReference type="EMBL" id="FOSR01000008">
    <property type="protein sequence ID" value="SFK88974.1"/>
    <property type="molecule type" value="Genomic_DNA"/>
</dbReference>
<dbReference type="SUPFAM" id="SSF53098">
    <property type="entry name" value="Ribonuclease H-like"/>
    <property type="match status" value="1"/>
</dbReference>
<protein>
    <submittedName>
        <fullName evidence="3">SRSO17 transposase</fullName>
    </submittedName>
</protein>
<dbReference type="Pfam" id="PF13546">
    <property type="entry name" value="DDE_5"/>
    <property type="match status" value="1"/>
</dbReference>
<proteinExistence type="predicted"/>
<evidence type="ECO:0000313" key="4">
    <source>
        <dbReference type="Proteomes" id="UP000198725"/>
    </source>
</evidence>
<evidence type="ECO:0000259" key="2">
    <source>
        <dbReference type="Pfam" id="PF13546"/>
    </source>
</evidence>
<accession>A0A1I4D5F5</accession>
<name>A0A1I4D5F5_9GAMM</name>
<keyword evidence="4" id="KW-1185">Reference proteome</keyword>
<dbReference type="RefSeq" id="WP_092703782.1">
    <property type="nucleotide sequence ID" value="NZ_FOSR01000008.1"/>
</dbReference>
<dbReference type="InterPro" id="IPR012337">
    <property type="entry name" value="RNaseH-like_sf"/>
</dbReference>
<dbReference type="Proteomes" id="UP000198725">
    <property type="component" value="Unassembled WGS sequence"/>
</dbReference>
<gene>
    <name evidence="3" type="ORF">SAMN05192579_108108</name>
</gene>
<evidence type="ECO:0000313" key="3">
    <source>
        <dbReference type="EMBL" id="SFK88974.1"/>
    </source>
</evidence>
<organism evidence="3 4">
    <name type="scientific">Rhodanobacter glycinis</name>
    <dbReference type="NCBI Taxonomy" id="582702"/>
    <lineage>
        <taxon>Bacteria</taxon>
        <taxon>Pseudomonadati</taxon>
        <taxon>Pseudomonadota</taxon>
        <taxon>Gammaproteobacteria</taxon>
        <taxon>Lysobacterales</taxon>
        <taxon>Rhodanobacteraceae</taxon>
        <taxon>Rhodanobacter</taxon>
    </lineage>
</organism>
<evidence type="ECO:0000256" key="1">
    <source>
        <dbReference type="SAM" id="MobiDB-lite"/>
    </source>
</evidence>
<dbReference type="AlphaFoldDB" id="A0A1I4D5F5"/>